<dbReference type="AlphaFoldDB" id="A0A3D8I3D8"/>
<evidence type="ECO:0000259" key="2">
    <source>
        <dbReference type="Pfam" id="PF07510"/>
    </source>
</evidence>
<dbReference type="OrthoDB" id="9798761at2"/>
<accession>A0A3D8I3D8</accession>
<reference evidence="3 4" key="1">
    <citation type="submission" date="2018-04" db="EMBL/GenBank/DDBJ databases">
        <title>Novel Campyloabacter and Helicobacter Species and Strains.</title>
        <authorList>
            <person name="Mannion A.J."/>
            <person name="Shen Z."/>
            <person name="Fox J.G."/>
        </authorList>
    </citation>
    <scope>NUCLEOTIDE SEQUENCE [LARGE SCALE GENOMIC DNA]</scope>
    <source>
        <strain evidence="3 4">MIT 98-6070</strain>
    </source>
</reference>
<feature type="domain" description="GmrSD restriction endonucleases C-terminal" evidence="2">
    <location>
        <begin position="459"/>
        <end position="583"/>
    </location>
</feature>
<proteinExistence type="predicted"/>
<feature type="domain" description="GmrSD restriction endonucleases N-terminal" evidence="1">
    <location>
        <begin position="12"/>
        <end position="237"/>
    </location>
</feature>
<evidence type="ECO:0000313" key="4">
    <source>
        <dbReference type="Proteomes" id="UP000256599"/>
    </source>
</evidence>
<protein>
    <submittedName>
        <fullName evidence="3">DUF262 domain-containing protein</fullName>
    </submittedName>
</protein>
<dbReference type="PANTHER" id="PTHR35149">
    <property type="entry name" value="SLL5132 PROTEIN"/>
    <property type="match status" value="1"/>
</dbReference>
<keyword evidence="4" id="KW-1185">Reference proteome</keyword>
<dbReference type="PANTHER" id="PTHR35149:SF2">
    <property type="entry name" value="DUF262 DOMAIN-CONTAINING PROTEIN"/>
    <property type="match status" value="1"/>
</dbReference>
<evidence type="ECO:0000259" key="1">
    <source>
        <dbReference type="Pfam" id="PF03235"/>
    </source>
</evidence>
<dbReference type="Pfam" id="PF03235">
    <property type="entry name" value="GmrSD_N"/>
    <property type="match status" value="1"/>
</dbReference>
<dbReference type="InterPro" id="IPR011089">
    <property type="entry name" value="GmrSD_C"/>
</dbReference>
<gene>
    <name evidence="3" type="ORF">CQA63_05980</name>
</gene>
<sequence length="596" mass="71480">MDFFKPDKECVAELLGEDKRKFIIPEYQRPYRWEKDQCETLWNDIMRVFGDSEDDEGKDIEEYFLGSIVAYENENKELEIIDGQQRISTFILLFRAFYECFKTEDKADDYFKDFGKCIWDYERNVGFSYDAMRLESRVAIKSDVESLRAILSKDIDIDNLNRESLYVNNYLFFYEKLREFKQNKSGSWIKLCDFVLGERLFILRVVCDSQESAMTIFNTLNSRGMPLSSADILKGHIYKEKKNKQQNTEEFVKDWQELESIVEDDKEIKDVDFFFLQYMHIIRALNDDYDTTTPGVLEFFTKKDSKDKKDKKATKYGANDGWLFKDKTIPFIMDLAKFWAKHQNYLSDLSCRYISILYLFENTSWKSFVSCLVWKNKDYFNKSDEFDKEGFSKDFDRHLLELIKHITLPLLNNNAGTSVMNDIAFRLNANVLQERDLYSSFENFEHKYSFPTFENFKEFCFCLKNPRKMKYLLYLYAFIYSDFKENIEVSKLQIEHILPQKWQGYDFDGWTEELHKAYLEQIGNKILLDGKTNNKCRDNFFSYKKRFYKENADESLKEIKNLAERVSNTWTKEDIDERSKEMYQRLQRFFDNKTKG</sequence>
<dbReference type="RefSeq" id="WP_104700699.1">
    <property type="nucleotide sequence ID" value="NZ_FZPP01000046.1"/>
</dbReference>
<organism evidence="3 4">
    <name type="scientific">Helicobacter marmotae</name>
    <dbReference type="NCBI Taxonomy" id="152490"/>
    <lineage>
        <taxon>Bacteria</taxon>
        <taxon>Pseudomonadati</taxon>
        <taxon>Campylobacterota</taxon>
        <taxon>Epsilonproteobacteria</taxon>
        <taxon>Campylobacterales</taxon>
        <taxon>Helicobacteraceae</taxon>
        <taxon>Helicobacter</taxon>
    </lineage>
</organism>
<dbReference type="Pfam" id="PF07510">
    <property type="entry name" value="GmrSD_C"/>
    <property type="match status" value="1"/>
</dbReference>
<dbReference type="EMBL" id="NXLR01000010">
    <property type="protein sequence ID" value="RDU59628.1"/>
    <property type="molecule type" value="Genomic_DNA"/>
</dbReference>
<dbReference type="InterPro" id="IPR004919">
    <property type="entry name" value="GmrSD_N"/>
</dbReference>
<evidence type="ECO:0000313" key="3">
    <source>
        <dbReference type="EMBL" id="RDU59628.1"/>
    </source>
</evidence>
<name>A0A3D8I3D8_9HELI</name>
<comment type="caution">
    <text evidence="3">The sequence shown here is derived from an EMBL/GenBank/DDBJ whole genome shotgun (WGS) entry which is preliminary data.</text>
</comment>
<dbReference type="Proteomes" id="UP000256599">
    <property type="component" value="Unassembled WGS sequence"/>
</dbReference>